<evidence type="ECO:0000313" key="3">
    <source>
        <dbReference type="EMBL" id="OKH22660.1"/>
    </source>
</evidence>
<keyword evidence="1" id="KW-0808">Transferase</keyword>
<name>A0A1U7HGF8_9CHRO</name>
<reference evidence="3 4" key="1">
    <citation type="submission" date="2016-11" db="EMBL/GenBank/DDBJ databases">
        <title>Draft Genome Sequences of Nine Cyanobacterial Strains from Diverse Habitats.</title>
        <authorList>
            <person name="Zhu T."/>
            <person name="Hou S."/>
            <person name="Lu X."/>
            <person name="Hess W.R."/>
        </authorList>
    </citation>
    <scope>NUCLEOTIDE SEQUENCE [LARGE SCALE GENOMIC DNA]</scope>
    <source>
        <strain evidence="3 4">5.2 s.c.1</strain>
    </source>
</reference>
<evidence type="ECO:0000313" key="4">
    <source>
        <dbReference type="Proteomes" id="UP000185984"/>
    </source>
</evidence>
<accession>A0A1U7HGF8</accession>
<dbReference type="EMBL" id="MRCC01000019">
    <property type="protein sequence ID" value="OKH22660.1"/>
    <property type="molecule type" value="Genomic_DNA"/>
</dbReference>
<protein>
    <recommendedName>
        <fullName evidence="2">Glycosyl transferase family 1 domain-containing protein</fullName>
    </recommendedName>
</protein>
<dbReference type="STRING" id="247279.NIES1031_19590"/>
<sequence>MEAFVLTLAQSLSQNLALEVRLCFKRVKGFALQDNLQVMCQKSQVPFSFVDKGSIALIQQIAWADIVHGQNTSPDVILLARLLGKRVVLTIHNYWCKRGWGIYSAIWKVVANFAHLRLYNSNFVWQTWEPHVKSHKSSRVPTVSQLPEGRLAINQRNGFVFLARWIQNKGIEVLVKAYAQANLDRRKWSLKLMGDGPLRADIENYIKQQKIDGIEILGFVNDEKKAEVIRSSRWIVIPPHTKEDFGLTALEARNVGVPCIITRDGGLPEAAGRYSLSCEPNNVEQLAHLLEVAANMSEEEYKTLANASYQELKMYLKPISFYVEKYESLLA</sequence>
<keyword evidence="4" id="KW-1185">Reference proteome</keyword>
<dbReference type="SUPFAM" id="SSF53756">
    <property type="entry name" value="UDP-Glycosyltransferase/glycogen phosphorylase"/>
    <property type="match status" value="1"/>
</dbReference>
<dbReference type="CDD" id="cd03801">
    <property type="entry name" value="GT4_PimA-like"/>
    <property type="match status" value="1"/>
</dbReference>
<evidence type="ECO:0000256" key="1">
    <source>
        <dbReference type="ARBA" id="ARBA00022679"/>
    </source>
</evidence>
<organism evidence="3 4">
    <name type="scientific">Chroogloeocystis siderophila 5.2 s.c.1</name>
    <dbReference type="NCBI Taxonomy" id="247279"/>
    <lineage>
        <taxon>Bacteria</taxon>
        <taxon>Bacillati</taxon>
        <taxon>Cyanobacteriota</taxon>
        <taxon>Cyanophyceae</taxon>
        <taxon>Oscillatoriophycideae</taxon>
        <taxon>Chroococcales</taxon>
        <taxon>Chroococcaceae</taxon>
        <taxon>Chroogloeocystis</taxon>
    </lineage>
</organism>
<dbReference type="PANTHER" id="PTHR46401:SF2">
    <property type="entry name" value="GLYCOSYLTRANSFERASE WBBK-RELATED"/>
    <property type="match status" value="1"/>
</dbReference>
<evidence type="ECO:0000259" key="2">
    <source>
        <dbReference type="Pfam" id="PF00534"/>
    </source>
</evidence>
<dbReference type="AlphaFoldDB" id="A0A1U7HGF8"/>
<dbReference type="Pfam" id="PF00534">
    <property type="entry name" value="Glycos_transf_1"/>
    <property type="match status" value="1"/>
</dbReference>
<dbReference type="PANTHER" id="PTHR46401">
    <property type="entry name" value="GLYCOSYLTRANSFERASE WBBK-RELATED"/>
    <property type="match status" value="1"/>
</dbReference>
<comment type="caution">
    <text evidence="3">The sequence shown here is derived from an EMBL/GenBank/DDBJ whole genome shotgun (WGS) entry which is preliminary data.</text>
</comment>
<dbReference type="Proteomes" id="UP000185984">
    <property type="component" value="Unassembled WGS sequence"/>
</dbReference>
<dbReference type="GO" id="GO:0009103">
    <property type="term" value="P:lipopolysaccharide biosynthetic process"/>
    <property type="evidence" value="ECO:0007669"/>
    <property type="project" value="TreeGrafter"/>
</dbReference>
<dbReference type="GO" id="GO:0016757">
    <property type="term" value="F:glycosyltransferase activity"/>
    <property type="evidence" value="ECO:0007669"/>
    <property type="project" value="InterPro"/>
</dbReference>
<proteinExistence type="predicted"/>
<dbReference type="InterPro" id="IPR001296">
    <property type="entry name" value="Glyco_trans_1"/>
</dbReference>
<feature type="domain" description="Glycosyl transferase family 1" evidence="2">
    <location>
        <begin position="155"/>
        <end position="308"/>
    </location>
</feature>
<dbReference type="Gene3D" id="3.40.50.2000">
    <property type="entry name" value="Glycogen Phosphorylase B"/>
    <property type="match status" value="2"/>
</dbReference>
<gene>
    <name evidence="3" type="ORF">NIES1031_19590</name>
</gene>